<dbReference type="EnsemblBacteria" id="ABF40601">
    <property type="protein sequence ID" value="ABF40601"/>
    <property type="gene ID" value="Acid345_1599"/>
</dbReference>
<name>Q1IR99_KORVE</name>
<dbReference type="HOGENOM" id="CLU_000445_69_17_0"/>
<feature type="modified residue" description="4-aspartylphosphate" evidence="1">
    <location>
        <position position="78"/>
    </location>
</feature>
<dbReference type="InterPro" id="IPR011006">
    <property type="entry name" value="CheY-like_superfamily"/>
</dbReference>
<proteinExistence type="predicted"/>
<dbReference type="KEGG" id="aba:Acid345_1599"/>
<dbReference type="AlphaFoldDB" id="Q1IR99"/>
<organism evidence="3 4">
    <name type="scientific">Koribacter versatilis (strain Ellin345)</name>
    <dbReference type="NCBI Taxonomy" id="204669"/>
    <lineage>
        <taxon>Bacteria</taxon>
        <taxon>Pseudomonadati</taxon>
        <taxon>Acidobacteriota</taxon>
        <taxon>Terriglobia</taxon>
        <taxon>Terriglobales</taxon>
        <taxon>Candidatus Korobacteraceae</taxon>
        <taxon>Candidatus Korobacter</taxon>
    </lineage>
</organism>
<evidence type="ECO:0000313" key="4">
    <source>
        <dbReference type="Proteomes" id="UP000002432"/>
    </source>
</evidence>
<gene>
    <name evidence="3" type="ordered locus">Acid345_1599</name>
</gene>
<dbReference type="EMBL" id="CP000360">
    <property type="protein sequence ID" value="ABF40601.1"/>
    <property type="molecule type" value="Genomic_DNA"/>
</dbReference>
<evidence type="ECO:0000259" key="2">
    <source>
        <dbReference type="PROSITE" id="PS50110"/>
    </source>
</evidence>
<dbReference type="PANTHER" id="PTHR44520:SF1">
    <property type="entry name" value="TWO-COMPONENT SYSTEM REGULATORY PROTEIN"/>
    <property type="match status" value="1"/>
</dbReference>
<dbReference type="PANTHER" id="PTHR44520">
    <property type="entry name" value="RESPONSE REGULATOR RCP1-RELATED"/>
    <property type="match status" value="1"/>
</dbReference>
<keyword evidence="4" id="KW-1185">Reference proteome</keyword>
<keyword evidence="1" id="KW-0597">Phosphoprotein</keyword>
<feature type="domain" description="Response regulatory" evidence="2">
    <location>
        <begin position="19"/>
        <end position="145"/>
    </location>
</feature>
<dbReference type="OrthoDB" id="9797769at2"/>
<dbReference type="eggNOG" id="COG0784">
    <property type="taxonomic scope" value="Bacteria"/>
</dbReference>
<accession>Q1IR99</accession>
<evidence type="ECO:0000256" key="1">
    <source>
        <dbReference type="PROSITE-ProRule" id="PRU00169"/>
    </source>
</evidence>
<evidence type="ECO:0000313" key="3">
    <source>
        <dbReference type="EMBL" id="ABF40601.1"/>
    </source>
</evidence>
<dbReference type="Pfam" id="PF00072">
    <property type="entry name" value="Response_reg"/>
    <property type="match status" value="1"/>
</dbReference>
<dbReference type="InterPro" id="IPR001789">
    <property type="entry name" value="Sig_transdc_resp-reg_receiver"/>
</dbReference>
<dbReference type="Gene3D" id="3.40.50.2300">
    <property type="match status" value="1"/>
</dbReference>
<dbReference type="PROSITE" id="PS50110">
    <property type="entry name" value="RESPONSE_REGULATORY"/>
    <property type="match status" value="1"/>
</dbReference>
<sequence>MYVQSNLVSMNRWAMEERPILIVEDNPRERELIASALIGYELSGNVMSMSCGAELLDYIARRGSYHSRRTVPSLVILDLDLEDMHGLELLRAIRHDREMGAVPVVIFSGSDSALDAAVARELRADGFVVKPTDFHDLQTTVRSLAVFWASQVRKTAPTGTSNND</sequence>
<dbReference type="STRING" id="204669.Acid345_1599"/>
<reference evidence="3 4" key="1">
    <citation type="journal article" date="2009" name="Appl. Environ. Microbiol.">
        <title>Three genomes from the phylum Acidobacteria provide insight into the lifestyles of these microorganisms in soils.</title>
        <authorList>
            <person name="Ward N.L."/>
            <person name="Challacombe J.F."/>
            <person name="Janssen P.H."/>
            <person name="Henrissat B."/>
            <person name="Coutinho P.M."/>
            <person name="Wu M."/>
            <person name="Xie G."/>
            <person name="Haft D.H."/>
            <person name="Sait M."/>
            <person name="Badger J."/>
            <person name="Barabote R.D."/>
            <person name="Bradley B."/>
            <person name="Brettin T.S."/>
            <person name="Brinkac L.M."/>
            <person name="Bruce D."/>
            <person name="Creasy T."/>
            <person name="Daugherty S.C."/>
            <person name="Davidsen T.M."/>
            <person name="DeBoy R.T."/>
            <person name="Detter J.C."/>
            <person name="Dodson R.J."/>
            <person name="Durkin A.S."/>
            <person name="Ganapathy A."/>
            <person name="Gwinn-Giglio M."/>
            <person name="Han C.S."/>
            <person name="Khouri H."/>
            <person name="Kiss H."/>
            <person name="Kothari S.P."/>
            <person name="Madupu R."/>
            <person name="Nelson K.E."/>
            <person name="Nelson W.C."/>
            <person name="Paulsen I."/>
            <person name="Penn K."/>
            <person name="Ren Q."/>
            <person name="Rosovitz M.J."/>
            <person name="Selengut J.D."/>
            <person name="Shrivastava S."/>
            <person name="Sullivan S.A."/>
            <person name="Tapia R."/>
            <person name="Thompson L.S."/>
            <person name="Watkins K.L."/>
            <person name="Yang Q."/>
            <person name="Yu C."/>
            <person name="Zafar N."/>
            <person name="Zhou L."/>
            <person name="Kuske C.R."/>
        </authorList>
    </citation>
    <scope>NUCLEOTIDE SEQUENCE [LARGE SCALE GENOMIC DNA]</scope>
    <source>
        <strain evidence="3 4">Ellin345</strain>
    </source>
</reference>
<dbReference type="GO" id="GO:0000160">
    <property type="term" value="P:phosphorelay signal transduction system"/>
    <property type="evidence" value="ECO:0007669"/>
    <property type="project" value="InterPro"/>
</dbReference>
<dbReference type="InterPro" id="IPR052893">
    <property type="entry name" value="TCS_response_regulator"/>
</dbReference>
<dbReference type="SMART" id="SM00448">
    <property type="entry name" value="REC"/>
    <property type="match status" value="1"/>
</dbReference>
<protein>
    <submittedName>
        <fullName evidence="3">Response regulator receiver protein</fullName>
    </submittedName>
</protein>
<dbReference type="Proteomes" id="UP000002432">
    <property type="component" value="Chromosome"/>
</dbReference>
<dbReference type="SUPFAM" id="SSF52172">
    <property type="entry name" value="CheY-like"/>
    <property type="match status" value="1"/>
</dbReference>